<dbReference type="SMART" id="SM00797">
    <property type="entry name" value="AHS2"/>
    <property type="match status" value="1"/>
</dbReference>
<dbReference type="EMBL" id="CP101508">
    <property type="protein sequence ID" value="UTV26686.1"/>
    <property type="molecule type" value="Genomic_DNA"/>
</dbReference>
<protein>
    <submittedName>
        <fullName evidence="5">Biotin-dependent carboxyltransferase family protein</fullName>
    </submittedName>
</protein>
<name>A0ABY5GBX2_9GAMM</name>
<dbReference type="InterPro" id="IPR003778">
    <property type="entry name" value="CT_A_B"/>
</dbReference>
<organism evidence="5 6">
    <name type="scientific">Photobacterium atrarenae</name>
    <dbReference type="NCBI Taxonomy" id="865757"/>
    <lineage>
        <taxon>Bacteria</taxon>
        <taxon>Pseudomonadati</taxon>
        <taxon>Pseudomonadota</taxon>
        <taxon>Gammaproteobacteria</taxon>
        <taxon>Vibrionales</taxon>
        <taxon>Vibrionaceae</taxon>
        <taxon>Photobacterium</taxon>
    </lineage>
</organism>
<evidence type="ECO:0000256" key="3">
    <source>
        <dbReference type="ARBA" id="ARBA00022840"/>
    </source>
</evidence>
<dbReference type="InterPro" id="IPR029000">
    <property type="entry name" value="Cyclophilin-like_dom_sf"/>
</dbReference>
<dbReference type="PANTHER" id="PTHR43309:SF4">
    <property type="entry name" value="CARBOXYLTRANSFERASE DOMAIN-CONTAINING PROTEIN"/>
    <property type="match status" value="1"/>
</dbReference>
<reference evidence="5" key="1">
    <citation type="submission" date="2022-07" db="EMBL/GenBank/DDBJ databases">
        <title>Genome sequencing of Photobacterium atrarenae GJH2-4.</title>
        <authorList>
            <person name="Park S.-J."/>
        </authorList>
    </citation>
    <scope>NUCLEOTIDE SEQUENCE</scope>
    <source>
        <strain evidence="5">GJH2-4</strain>
    </source>
</reference>
<evidence type="ECO:0000313" key="6">
    <source>
        <dbReference type="Proteomes" id="UP001057998"/>
    </source>
</evidence>
<evidence type="ECO:0000256" key="2">
    <source>
        <dbReference type="ARBA" id="ARBA00022801"/>
    </source>
</evidence>
<dbReference type="InterPro" id="IPR052708">
    <property type="entry name" value="PxpC"/>
</dbReference>
<dbReference type="NCBIfam" id="TIGR00724">
    <property type="entry name" value="urea_amlyse_rel"/>
    <property type="match status" value="1"/>
</dbReference>
<keyword evidence="1" id="KW-0547">Nucleotide-binding</keyword>
<keyword evidence="2" id="KW-0378">Hydrolase</keyword>
<feature type="domain" description="Carboxyltransferase" evidence="4">
    <location>
        <begin position="25"/>
        <end position="308"/>
    </location>
</feature>
<evidence type="ECO:0000259" key="4">
    <source>
        <dbReference type="SMART" id="SM00797"/>
    </source>
</evidence>
<dbReference type="Gene3D" id="2.40.100.10">
    <property type="entry name" value="Cyclophilin-like"/>
    <property type="match status" value="1"/>
</dbReference>
<keyword evidence="6" id="KW-1185">Reference proteome</keyword>
<keyword evidence="3" id="KW-0067">ATP-binding</keyword>
<dbReference type="RefSeq" id="WP_255387896.1">
    <property type="nucleotide sequence ID" value="NZ_CP101508.1"/>
</dbReference>
<dbReference type="Proteomes" id="UP001057998">
    <property type="component" value="Chromosome 1"/>
</dbReference>
<dbReference type="PANTHER" id="PTHR43309">
    <property type="entry name" value="5-OXOPROLINASE SUBUNIT C"/>
    <property type="match status" value="1"/>
</dbReference>
<dbReference type="Pfam" id="PF02626">
    <property type="entry name" value="CT_A_B"/>
    <property type="match status" value="1"/>
</dbReference>
<proteinExistence type="predicted"/>
<gene>
    <name evidence="5" type="ORF">NNL38_09955</name>
</gene>
<evidence type="ECO:0000313" key="5">
    <source>
        <dbReference type="EMBL" id="UTV26686.1"/>
    </source>
</evidence>
<dbReference type="SUPFAM" id="SSF50891">
    <property type="entry name" value="Cyclophilin-like"/>
    <property type="match status" value="1"/>
</dbReference>
<evidence type="ECO:0000256" key="1">
    <source>
        <dbReference type="ARBA" id="ARBA00022741"/>
    </source>
</evidence>
<sequence>MAALEVLHPGMLTLVQDTGRLGAAELGLSQGGPVDLHAYCWANYLVGNAMGCPQLEVTLGQASFQAQATLACAITGADMAVTVDGEPLASWQSFILRKGQVLKFGYARSGLRAYLAVKGGIDLPLVLGSASAVPRNQLGGIQAGRPLAQGDVLPVASGEVNCYTFKPKQVVPRYIPDYTVPVRLRVMESYQCEYFADEVKQRFYSSDYQVSQQSDRMGCRLEGPEVQADIDGIISEAIAYGAIQIPPNGQPIILLNDRQTLGGYPKLGCIARMDMPRLAQARPGTSVQFERGDWAVLCKAWQDFSQFFGLPM</sequence>
<accession>A0ABY5GBX2</accession>